<dbReference type="Pfam" id="PF07534">
    <property type="entry name" value="TLD"/>
    <property type="match status" value="1"/>
</dbReference>
<dbReference type="PANTHER" id="PTHR23354:SF62">
    <property type="entry name" value="MUSTARD, ISOFORM V"/>
    <property type="match status" value="1"/>
</dbReference>
<dbReference type="SMART" id="SM00584">
    <property type="entry name" value="TLDc"/>
    <property type="match status" value="1"/>
</dbReference>
<evidence type="ECO:0000313" key="8">
    <source>
        <dbReference type="Proteomes" id="UP001497512"/>
    </source>
</evidence>
<keyword evidence="8" id="KW-1185">Reference proteome</keyword>
<accession>A0ABP0TB39</accession>
<proteinExistence type="inferred from homology"/>
<evidence type="ECO:0000256" key="1">
    <source>
        <dbReference type="ARBA" id="ARBA00004173"/>
    </source>
</evidence>
<gene>
    <name evidence="7" type="ORF">CSSPTR1EN2_LOCUS1391</name>
</gene>
<evidence type="ECO:0000256" key="5">
    <source>
        <dbReference type="SAM" id="MobiDB-lite"/>
    </source>
</evidence>
<evidence type="ECO:0000256" key="2">
    <source>
        <dbReference type="ARBA" id="ARBA00009540"/>
    </source>
</evidence>
<keyword evidence="3" id="KW-0496">Mitochondrion</keyword>
<feature type="region of interest" description="Disordered" evidence="5">
    <location>
        <begin position="110"/>
        <end position="130"/>
    </location>
</feature>
<evidence type="ECO:0000256" key="3">
    <source>
        <dbReference type="ARBA" id="ARBA00023128"/>
    </source>
</evidence>
<name>A0ABP0TB39_9BRYO</name>
<sequence>MGLLGNPLAWVDSVGDKVGRLLGDKTPSFRSHKHMPLPTQDPVEEEIDTGKENVKQKRDHNRGHRLEDCRDEDLDFQGPDTSSLSAFLRNLLSCSEAGIRCGDDVASSSGDNMKAKGRPSHVHASSPSNQVVQVQGLAKGSTLGEENVREDMKMVGRTTGDYEDETDWQLVDKHDLFHSRMPGGVSDQAGVTLGSHDLPAMSDESSLMSENLCGFLHSALPTLAKGRQWVLLYSTQKHGMSLLTLYRRSAMLPGPCLLVGGDRQGAVFGGLMNAPLQPSPKKKYQGTSESFVFTNVTGHPYIFRPTGLNRYFVLCTTEALAFGGGGHFALHIDAELLNGSSGACETYGNCCLAQTEEFILKDVELWGFVHTSRYTPSYALFKEPEEVPSFRSC</sequence>
<dbReference type="Proteomes" id="UP001497512">
    <property type="component" value="Chromosome 1"/>
</dbReference>
<organism evidence="7 8">
    <name type="scientific">Sphagnum troendelagicum</name>
    <dbReference type="NCBI Taxonomy" id="128251"/>
    <lineage>
        <taxon>Eukaryota</taxon>
        <taxon>Viridiplantae</taxon>
        <taxon>Streptophyta</taxon>
        <taxon>Embryophyta</taxon>
        <taxon>Bryophyta</taxon>
        <taxon>Sphagnophytina</taxon>
        <taxon>Sphagnopsida</taxon>
        <taxon>Sphagnales</taxon>
        <taxon>Sphagnaceae</taxon>
        <taxon>Sphagnum</taxon>
    </lineage>
</organism>
<comment type="subcellular location">
    <subcellularLocation>
        <location evidence="1">Mitochondrion</location>
    </subcellularLocation>
</comment>
<protein>
    <recommendedName>
        <fullName evidence="4">Oxidation resistance protein 1</fullName>
    </recommendedName>
</protein>
<reference evidence="7 8" key="1">
    <citation type="submission" date="2024-02" db="EMBL/GenBank/DDBJ databases">
        <authorList>
            <consortium name="ELIXIR-Norway"/>
            <consortium name="Elixir Norway"/>
        </authorList>
    </citation>
    <scope>NUCLEOTIDE SEQUENCE [LARGE SCALE GENOMIC DNA]</scope>
</reference>
<evidence type="ECO:0000313" key="7">
    <source>
        <dbReference type="EMBL" id="CAK9191439.1"/>
    </source>
</evidence>
<evidence type="ECO:0000259" key="6">
    <source>
        <dbReference type="PROSITE" id="PS51886"/>
    </source>
</evidence>
<comment type="similarity">
    <text evidence="2">Belongs to the OXR1 family.</text>
</comment>
<feature type="region of interest" description="Disordered" evidence="5">
    <location>
        <begin position="25"/>
        <end position="46"/>
    </location>
</feature>
<dbReference type="EMBL" id="OZ019893">
    <property type="protein sequence ID" value="CAK9191439.1"/>
    <property type="molecule type" value="Genomic_DNA"/>
</dbReference>
<dbReference type="InterPro" id="IPR006571">
    <property type="entry name" value="TLDc_dom"/>
</dbReference>
<evidence type="ECO:0000256" key="4">
    <source>
        <dbReference type="ARBA" id="ARBA00040604"/>
    </source>
</evidence>
<dbReference type="PANTHER" id="PTHR23354">
    <property type="entry name" value="NUCLEOLAR PROTEIN 7/ESTROGEN RECEPTOR COACTIVATOR-RELATED"/>
    <property type="match status" value="1"/>
</dbReference>
<dbReference type="PROSITE" id="PS51886">
    <property type="entry name" value="TLDC"/>
    <property type="match status" value="1"/>
</dbReference>
<feature type="domain" description="TLDc" evidence="6">
    <location>
        <begin position="206"/>
        <end position="369"/>
    </location>
</feature>